<feature type="transmembrane region" description="Helical" evidence="1">
    <location>
        <begin position="60"/>
        <end position="79"/>
    </location>
</feature>
<proteinExistence type="predicted"/>
<keyword evidence="1" id="KW-1133">Transmembrane helix</keyword>
<dbReference type="EMBL" id="BART01028300">
    <property type="protein sequence ID" value="GAG90101.1"/>
    <property type="molecule type" value="Genomic_DNA"/>
</dbReference>
<gene>
    <name evidence="2" type="ORF">S01H4_49938</name>
</gene>
<sequence length="80" mass="9055">MPNGRYFLNDMEFEQHIKKLSDRQLLEFTSRQTYDISILARHNEKRISALEGQSNRRTGIIGGGGAIIGAAVVAVIDYFR</sequence>
<evidence type="ECO:0000256" key="1">
    <source>
        <dbReference type="SAM" id="Phobius"/>
    </source>
</evidence>
<accession>X1D0W0</accession>
<reference evidence="2" key="1">
    <citation type="journal article" date="2014" name="Front. Microbiol.">
        <title>High frequency of phylogenetically diverse reductive dehalogenase-homologous genes in deep subseafloor sedimentary metagenomes.</title>
        <authorList>
            <person name="Kawai M."/>
            <person name="Futagami T."/>
            <person name="Toyoda A."/>
            <person name="Takaki Y."/>
            <person name="Nishi S."/>
            <person name="Hori S."/>
            <person name="Arai W."/>
            <person name="Tsubouchi T."/>
            <person name="Morono Y."/>
            <person name="Uchiyama I."/>
            <person name="Ito T."/>
            <person name="Fujiyama A."/>
            <person name="Inagaki F."/>
            <person name="Takami H."/>
        </authorList>
    </citation>
    <scope>NUCLEOTIDE SEQUENCE</scope>
    <source>
        <strain evidence="2">Expedition CK06-06</strain>
    </source>
</reference>
<keyword evidence="1" id="KW-0812">Transmembrane</keyword>
<dbReference type="AlphaFoldDB" id="X1D0W0"/>
<protein>
    <submittedName>
        <fullName evidence="2">Uncharacterized protein</fullName>
    </submittedName>
</protein>
<organism evidence="2">
    <name type="scientific">marine sediment metagenome</name>
    <dbReference type="NCBI Taxonomy" id="412755"/>
    <lineage>
        <taxon>unclassified sequences</taxon>
        <taxon>metagenomes</taxon>
        <taxon>ecological metagenomes</taxon>
    </lineage>
</organism>
<name>X1D0W0_9ZZZZ</name>
<comment type="caution">
    <text evidence="2">The sequence shown here is derived from an EMBL/GenBank/DDBJ whole genome shotgun (WGS) entry which is preliminary data.</text>
</comment>
<evidence type="ECO:0000313" key="2">
    <source>
        <dbReference type="EMBL" id="GAG90101.1"/>
    </source>
</evidence>
<feature type="non-terminal residue" evidence="2">
    <location>
        <position position="80"/>
    </location>
</feature>
<keyword evidence="1" id="KW-0472">Membrane</keyword>